<dbReference type="EnsemblMetazoa" id="SCAU014930-RE">
    <property type="protein sequence ID" value="SCAU014930-PE"/>
    <property type="gene ID" value="SCAU014930"/>
</dbReference>
<feature type="transmembrane region" description="Helical" evidence="5">
    <location>
        <begin position="78"/>
        <end position="98"/>
    </location>
</feature>
<dbReference type="EnsemblMetazoa" id="SCAU014930-RD">
    <property type="protein sequence ID" value="SCAU014930-PD"/>
    <property type="gene ID" value="SCAU014930"/>
</dbReference>
<dbReference type="CDD" id="cd03127">
    <property type="entry name" value="tetraspanin_LEL"/>
    <property type="match status" value="1"/>
</dbReference>
<evidence type="ECO:0000256" key="3">
    <source>
        <dbReference type="ARBA" id="ARBA00022989"/>
    </source>
</evidence>
<dbReference type="EnsemblMetazoa" id="SCAU014930-RF">
    <property type="protein sequence ID" value="SCAU014930-PF"/>
    <property type="gene ID" value="SCAU014930"/>
</dbReference>
<name>A0A1I8Q8T3_STOCA</name>
<feature type="transmembrane region" description="Helical" evidence="5">
    <location>
        <begin position="12"/>
        <end position="33"/>
    </location>
</feature>
<dbReference type="EnsemblMetazoa" id="SCAU014930-RB">
    <property type="protein sequence ID" value="SCAU014930-PB"/>
    <property type="gene ID" value="SCAU014930"/>
</dbReference>
<reference evidence="6" key="2">
    <citation type="submission" date="2020-05" db="UniProtKB">
        <authorList>
            <consortium name="EnsemblMetazoa"/>
        </authorList>
    </citation>
    <scope>IDENTIFICATION</scope>
    <source>
        <strain evidence="6">USDA</strain>
    </source>
</reference>
<accession>A0A1I8Q8T3</accession>
<feature type="transmembrane region" description="Helical" evidence="5">
    <location>
        <begin position="185"/>
        <end position="209"/>
    </location>
</feature>
<reference evidence="7 8" key="1">
    <citation type="submission" date="2015-05" db="EMBL/GenBank/DDBJ databases">
        <authorList>
            <person name="Wilson R.K."/>
            <person name="Warren W.C."/>
            <person name="Olafson P."/>
        </authorList>
    </citation>
    <scope>NUCLEOTIDE SEQUENCE [LARGE SCALE GENOMIC DNA]</scope>
    <source>
        <strain evidence="7 8">USDA</strain>
    </source>
</reference>
<sequence length="220" mass="24415">MVSTPAIKKCIYFFDIICLLLAAVLIGFGTYILCTNNTNDVASMGAYGYIAIGVATFVVFIFLNFGAIRENVGCTVTFMVLMVIVILAQSVIVFFMIVGRNSVASNISNTLDATWEEELKNEGAMSIYEEWLVCCGRASPQDYIVSGRLPPSTCFTNGNQNAAEDLIETGCRIKFEDYWRHLLNIFNILGCVLIGLEVLVSVFALCFCISMGNDRRRSYY</sequence>
<keyword evidence="4 5" id="KW-0472">Membrane</keyword>
<evidence type="ECO:0000256" key="5">
    <source>
        <dbReference type="SAM" id="Phobius"/>
    </source>
</evidence>
<feature type="transmembrane region" description="Helical" evidence="5">
    <location>
        <begin position="45"/>
        <end position="66"/>
    </location>
</feature>
<evidence type="ECO:0000256" key="4">
    <source>
        <dbReference type="ARBA" id="ARBA00023136"/>
    </source>
</evidence>
<dbReference type="InterPro" id="IPR008952">
    <property type="entry name" value="Tetraspanin_EC2_sf"/>
</dbReference>
<dbReference type="STRING" id="35570.A0A1I8Q8T3"/>
<evidence type="ECO:0000313" key="6">
    <source>
        <dbReference type="EnsemblMetazoa" id="SCAU014930-PC"/>
    </source>
</evidence>
<dbReference type="GO" id="GO:0005886">
    <property type="term" value="C:plasma membrane"/>
    <property type="evidence" value="ECO:0007669"/>
    <property type="project" value="TreeGrafter"/>
</dbReference>
<comment type="subcellular location">
    <subcellularLocation>
        <location evidence="1">Membrane</location>
        <topology evidence="1">Multi-pass membrane protein</topology>
    </subcellularLocation>
</comment>
<dbReference type="AlphaFoldDB" id="A0A1I8Q8T3"/>
<dbReference type="PANTHER" id="PTHR19282:SF551">
    <property type="entry name" value="RE08073P-RELATED"/>
    <property type="match status" value="1"/>
</dbReference>
<dbReference type="Proteomes" id="UP000095300">
    <property type="component" value="Unassembled WGS sequence"/>
</dbReference>
<dbReference type="SUPFAM" id="SSF48652">
    <property type="entry name" value="Tetraspanin"/>
    <property type="match status" value="1"/>
</dbReference>
<evidence type="ECO:0000256" key="1">
    <source>
        <dbReference type="ARBA" id="ARBA00004141"/>
    </source>
</evidence>
<dbReference type="OrthoDB" id="10016273at2759"/>
<evidence type="ECO:0000256" key="2">
    <source>
        <dbReference type="ARBA" id="ARBA00022692"/>
    </source>
</evidence>
<keyword evidence="3 5" id="KW-1133">Transmembrane helix</keyword>
<dbReference type="Pfam" id="PF00335">
    <property type="entry name" value="Tetraspanin"/>
    <property type="match status" value="1"/>
</dbReference>
<organism evidence="6 8">
    <name type="scientific">Stomoxys calcitrans</name>
    <name type="common">Stable fly</name>
    <name type="synonym">Conops calcitrans</name>
    <dbReference type="NCBI Taxonomy" id="35570"/>
    <lineage>
        <taxon>Eukaryota</taxon>
        <taxon>Metazoa</taxon>
        <taxon>Ecdysozoa</taxon>
        <taxon>Arthropoda</taxon>
        <taxon>Hexapoda</taxon>
        <taxon>Insecta</taxon>
        <taxon>Pterygota</taxon>
        <taxon>Neoptera</taxon>
        <taxon>Endopterygota</taxon>
        <taxon>Diptera</taxon>
        <taxon>Brachycera</taxon>
        <taxon>Muscomorpha</taxon>
        <taxon>Muscoidea</taxon>
        <taxon>Muscidae</taxon>
        <taxon>Stomoxys</taxon>
    </lineage>
</organism>
<dbReference type="InterPro" id="IPR018499">
    <property type="entry name" value="Tetraspanin/Peripherin"/>
</dbReference>
<dbReference type="EnsemblMetazoa" id="SCAU014930-RC">
    <property type="protein sequence ID" value="SCAU014930-PC"/>
    <property type="gene ID" value="SCAU014930"/>
</dbReference>
<evidence type="ECO:0000313" key="7">
    <source>
        <dbReference type="EnsemblMetazoa" id="SCAU014930-PF"/>
    </source>
</evidence>
<dbReference type="Gene3D" id="1.10.1450.10">
    <property type="entry name" value="Tetraspanin"/>
    <property type="match status" value="1"/>
</dbReference>
<dbReference type="KEGG" id="scac:106081357"/>
<dbReference type="EnsemblMetazoa" id="SCAU014930-RA">
    <property type="protein sequence ID" value="SCAU014930-PA"/>
    <property type="gene ID" value="SCAU014930"/>
</dbReference>
<evidence type="ECO:0000313" key="8">
    <source>
        <dbReference type="Proteomes" id="UP000095300"/>
    </source>
</evidence>
<dbReference type="PANTHER" id="PTHR19282">
    <property type="entry name" value="TETRASPANIN"/>
    <property type="match status" value="1"/>
</dbReference>
<keyword evidence="8" id="KW-1185">Reference proteome</keyword>
<gene>
    <name evidence="6" type="primary">106081357</name>
</gene>
<dbReference type="VEuPathDB" id="VectorBase:SCAU014930"/>
<dbReference type="PRINTS" id="PR00259">
    <property type="entry name" value="TMFOUR"/>
</dbReference>
<proteinExistence type="predicted"/>
<protein>
    <submittedName>
        <fullName evidence="6">Uncharacterized protein</fullName>
    </submittedName>
</protein>
<keyword evidence="2 5" id="KW-0812">Transmembrane</keyword>